<feature type="region of interest" description="Disordered" evidence="1">
    <location>
        <begin position="21"/>
        <end position="86"/>
    </location>
</feature>
<dbReference type="EMBL" id="LOPU01000017">
    <property type="protein sequence ID" value="KTG10590.1"/>
    <property type="molecule type" value="Genomic_DNA"/>
</dbReference>
<dbReference type="InterPro" id="IPR015943">
    <property type="entry name" value="WD40/YVTN_repeat-like_dom_sf"/>
</dbReference>
<dbReference type="STRING" id="1514971.AUR64_07935"/>
<accession>A0A0W1RAW9</accession>
<name>A0A0W1RAW9_9EURY</name>
<dbReference type="Proteomes" id="UP000054387">
    <property type="component" value="Unassembled WGS sequence"/>
</dbReference>
<dbReference type="PANTHER" id="PTHR34512">
    <property type="entry name" value="CELL SURFACE PROTEIN"/>
    <property type="match status" value="1"/>
</dbReference>
<proteinExistence type="predicted"/>
<feature type="domain" description="Pyrrolo-quinoline quinone repeat" evidence="2">
    <location>
        <begin position="177"/>
        <end position="275"/>
    </location>
</feature>
<gene>
    <name evidence="3" type="ORF">AUR64_07935</name>
</gene>
<dbReference type="SMART" id="SM00564">
    <property type="entry name" value="PQQ"/>
    <property type="match status" value="5"/>
</dbReference>
<dbReference type="InterPro" id="IPR018391">
    <property type="entry name" value="PQQ_b-propeller_rpt"/>
</dbReference>
<protein>
    <recommendedName>
        <fullName evidence="2">Pyrrolo-quinoline quinone repeat domain-containing protein</fullName>
    </recommendedName>
</protein>
<evidence type="ECO:0000313" key="4">
    <source>
        <dbReference type="Proteomes" id="UP000054387"/>
    </source>
</evidence>
<dbReference type="PANTHER" id="PTHR34512:SF30">
    <property type="entry name" value="OUTER MEMBRANE PROTEIN ASSEMBLY FACTOR BAMB"/>
    <property type="match status" value="1"/>
</dbReference>
<comment type="caution">
    <text evidence="3">The sequence shown here is derived from an EMBL/GenBank/DDBJ whole genome shotgun (WGS) entry which is preliminary data.</text>
</comment>
<keyword evidence="4" id="KW-1185">Reference proteome</keyword>
<reference evidence="3 4" key="1">
    <citation type="submission" date="2015-12" db="EMBL/GenBank/DDBJ databases">
        <title>Haloprofundus marisrubri gen. nov., sp. nov., an extremely halophilic archaeon isolated from the Discovery deep brine-seawater interface in the Red Sea.</title>
        <authorList>
            <person name="Zhang G."/>
            <person name="Stingl U."/>
            <person name="Rashid M."/>
        </authorList>
    </citation>
    <scope>NUCLEOTIDE SEQUENCE [LARGE SCALE GENOMIC DNA]</scope>
    <source>
        <strain evidence="3 4">SB9</strain>
    </source>
</reference>
<dbReference type="SUPFAM" id="SSF50998">
    <property type="entry name" value="Quinoprotein alcohol dehydrogenase-like"/>
    <property type="match status" value="1"/>
</dbReference>
<sequence length="434" mass="45767">MPTPRSRRQLLQTVATGGLLGLAGCTSTRTDRSPADNSSPVALTTSTTEAPEASETPGELTSGPDERETRTPPGSPKLSPSGRWPTYRFDAANTGYNSSGRGLRDADHHWRLRPAGSASVADGTLFTLSGDSEHTSLARSDPATAATRTRTRLVQYGTNSPPTVVGDRVYVTSFIEVFCLAADRDELLWRGPEMDGIQGVPTVSDGTVYVNTGGFRSVSPHLRAFDAETGEQQWRYDTDSESKSTPAVADDRVFVNSRDGLHAVDATDGSTLFTVGDAADEWGTPAVGGDTVYAMAYRDGADELLAIDAADGSVRWRKSAGAMRSVPPVVTPNAVYVGTDAGVVAVDPTDGRETLTLGGSGEPVARVGDVLYTVQRGTISALDAAGEGELWSYETEDVQVHDTVGQTIYGVTPVDDAVYVSARDGFHGIGPSES</sequence>
<dbReference type="AlphaFoldDB" id="A0A0W1RAW9"/>
<dbReference type="Gene3D" id="2.130.10.10">
    <property type="entry name" value="YVTN repeat-like/Quinoprotein amine dehydrogenase"/>
    <property type="match status" value="1"/>
</dbReference>
<dbReference type="Pfam" id="PF13360">
    <property type="entry name" value="PQQ_2"/>
    <property type="match status" value="1"/>
</dbReference>
<dbReference type="PROSITE" id="PS51257">
    <property type="entry name" value="PROKAR_LIPOPROTEIN"/>
    <property type="match status" value="1"/>
</dbReference>
<dbReference type="InterPro" id="IPR006311">
    <property type="entry name" value="TAT_signal"/>
</dbReference>
<dbReference type="InterPro" id="IPR002372">
    <property type="entry name" value="PQQ_rpt_dom"/>
</dbReference>
<evidence type="ECO:0000313" key="3">
    <source>
        <dbReference type="EMBL" id="KTG10590.1"/>
    </source>
</evidence>
<dbReference type="PROSITE" id="PS51318">
    <property type="entry name" value="TAT"/>
    <property type="match status" value="1"/>
</dbReference>
<dbReference type="Gene3D" id="2.40.10.480">
    <property type="match status" value="1"/>
</dbReference>
<feature type="compositionally biased region" description="Low complexity" evidence="1">
    <location>
        <begin position="44"/>
        <end position="57"/>
    </location>
</feature>
<organism evidence="3 4">
    <name type="scientific">Haloprofundus marisrubri</name>
    <dbReference type="NCBI Taxonomy" id="1514971"/>
    <lineage>
        <taxon>Archaea</taxon>
        <taxon>Methanobacteriati</taxon>
        <taxon>Methanobacteriota</taxon>
        <taxon>Stenosarchaea group</taxon>
        <taxon>Halobacteria</taxon>
        <taxon>Halobacteriales</taxon>
        <taxon>Haloferacaceae</taxon>
        <taxon>Haloprofundus</taxon>
    </lineage>
</organism>
<evidence type="ECO:0000256" key="1">
    <source>
        <dbReference type="SAM" id="MobiDB-lite"/>
    </source>
</evidence>
<dbReference type="InterPro" id="IPR011047">
    <property type="entry name" value="Quinoprotein_ADH-like_sf"/>
</dbReference>
<evidence type="ECO:0000259" key="2">
    <source>
        <dbReference type="Pfam" id="PF13360"/>
    </source>
</evidence>